<keyword evidence="1" id="KW-0812">Transmembrane</keyword>
<organism evidence="2 3">
    <name type="scientific">Phakopsora pachyrhizi</name>
    <name type="common">Asian soybean rust disease fungus</name>
    <dbReference type="NCBI Taxonomy" id="170000"/>
    <lineage>
        <taxon>Eukaryota</taxon>
        <taxon>Fungi</taxon>
        <taxon>Dikarya</taxon>
        <taxon>Basidiomycota</taxon>
        <taxon>Pucciniomycotina</taxon>
        <taxon>Pucciniomycetes</taxon>
        <taxon>Pucciniales</taxon>
        <taxon>Phakopsoraceae</taxon>
        <taxon>Phakopsora</taxon>
    </lineage>
</organism>
<proteinExistence type="predicted"/>
<dbReference type="EMBL" id="CALTRL010005790">
    <property type="protein sequence ID" value="CAH7686426.1"/>
    <property type="molecule type" value="Genomic_DNA"/>
</dbReference>
<keyword evidence="3" id="KW-1185">Reference proteome</keyword>
<protein>
    <submittedName>
        <fullName evidence="2">Uncharacterized protein</fullName>
    </submittedName>
</protein>
<evidence type="ECO:0000256" key="1">
    <source>
        <dbReference type="SAM" id="Phobius"/>
    </source>
</evidence>
<keyword evidence="1" id="KW-1133">Transmembrane helix</keyword>
<feature type="non-terminal residue" evidence="2">
    <location>
        <position position="1"/>
    </location>
</feature>
<dbReference type="AlphaFoldDB" id="A0AAV0BJ03"/>
<dbReference type="Proteomes" id="UP001153365">
    <property type="component" value="Unassembled WGS sequence"/>
</dbReference>
<feature type="transmembrane region" description="Helical" evidence="1">
    <location>
        <begin position="12"/>
        <end position="45"/>
    </location>
</feature>
<sequence length="62" mass="7037">DCFNFISNIIFFSFILILLLLLLLIFIFTSIIAIIIVLPLIMLSYATNVGIHKCRWGAYGAE</sequence>
<gene>
    <name evidence="2" type="ORF">PPACK8108_LOCUS21071</name>
</gene>
<comment type="caution">
    <text evidence="2">The sequence shown here is derived from an EMBL/GenBank/DDBJ whole genome shotgun (WGS) entry which is preliminary data.</text>
</comment>
<reference evidence="2" key="1">
    <citation type="submission" date="2022-06" db="EMBL/GenBank/DDBJ databases">
        <authorList>
            <consortium name="SYNGENTA / RWTH Aachen University"/>
        </authorList>
    </citation>
    <scope>NUCLEOTIDE SEQUENCE</scope>
</reference>
<evidence type="ECO:0000313" key="3">
    <source>
        <dbReference type="Proteomes" id="UP001153365"/>
    </source>
</evidence>
<evidence type="ECO:0000313" key="2">
    <source>
        <dbReference type="EMBL" id="CAH7686426.1"/>
    </source>
</evidence>
<accession>A0AAV0BJ03</accession>
<name>A0AAV0BJ03_PHAPC</name>
<keyword evidence="1" id="KW-0472">Membrane</keyword>